<dbReference type="SMART" id="SM00866">
    <property type="entry name" value="UTRA"/>
    <property type="match status" value="1"/>
</dbReference>
<dbReference type="PANTHER" id="PTHR44846:SF1">
    <property type="entry name" value="MANNOSYL-D-GLYCERATE TRANSPORT_METABOLISM SYSTEM REPRESSOR MNGR-RELATED"/>
    <property type="match status" value="1"/>
</dbReference>
<dbReference type="OrthoDB" id="9813468at2"/>
<dbReference type="InterPro" id="IPR011663">
    <property type="entry name" value="UTRA"/>
</dbReference>
<dbReference type="SMART" id="SM00345">
    <property type="entry name" value="HTH_GNTR"/>
    <property type="match status" value="1"/>
</dbReference>
<evidence type="ECO:0000259" key="4">
    <source>
        <dbReference type="PROSITE" id="PS50949"/>
    </source>
</evidence>
<dbReference type="KEGG" id="liv:LIV_0074"/>
<feature type="domain" description="HTH gntR-type" evidence="4">
    <location>
        <begin position="5"/>
        <end position="73"/>
    </location>
</feature>
<dbReference type="PRINTS" id="PR00035">
    <property type="entry name" value="HTHGNTR"/>
</dbReference>
<dbReference type="SUPFAM" id="SSF64288">
    <property type="entry name" value="Chorismate lyase-like"/>
    <property type="match status" value="1"/>
</dbReference>
<dbReference type="CDD" id="cd07377">
    <property type="entry name" value="WHTH_GntR"/>
    <property type="match status" value="1"/>
</dbReference>
<keyword evidence="1" id="KW-0805">Transcription regulation</keyword>
<dbReference type="InterPro" id="IPR028978">
    <property type="entry name" value="Chorismate_lyase_/UTRA_dom_sf"/>
</dbReference>
<dbReference type="AlphaFoldDB" id="G2Z8V2"/>
<dbReference type="Pfam" id="PF00392">
    <property type="entry name" value="GntR"/>
    <property type="match status" value="1"/>
</dbReference>
<dbReference type="InterPro" id="IPR000524">
    <property type="entry name" value="Tscrpt_reg_HTH_GntR"/>
</dbReference>
<reference evidence="5 6" key="1">
    <citation type="journal article" date="2011" name="J. Bacteriol.">
        <title>Complete genome sequence of the animal pathogen Listeria ivanovii, which provides insights into host specificities and evolution of the genus Listeria.</title>
        <authorList>
            <person name="Buchrieser C."/>
            <person name="Rusniok C."/>
            <person name="Garrido P."/>
            <person name="Hain T."/>
            <person name="Scortti M."/>
            <person name="Lampidis R."/>
            <person name="Karst U."/>
            <person name="Chakraborty T."/>
            <person name="Cossart P."/>
            <person name="Kreft J."/>
            <person name="Vazquez-Boland J.A."/>
            <person name="Goebel W."/>
            <person name="Glaser P."/>
        </authorList>
    </citation>
    <scope>NUCLEOTIDE SEQUENCE [LARGE SCALE GENOMIC DNA]</scope>
    <source>
        <strain evidence="6">ATCC BAA-678 / PAM 55</strain>
    </source>
</reference>
<dbReference type="GO" id="GO:0045892">
    <property type="term" value="P:negative regulation of DNA-templated transcription"/>
    <property type="evidence" value="ECO:0007669"/>
    <property type="project" value="TreeGrafter"/>
</dbReference>
<dbReference type="InterPro" id="IPR036390">
    <property type="entry name" value="WH_DNA-bd_sf"/>
</dbReference>
<dbReference type="GO" id="GO:0003700">
    <property type="term" value="F:DNA-binding transcription factor activity"/>
    <property type="evidence" value="ECO:0007669"/>
    <property type="project" value="InterPro"/>
</dbReference>
<dbReference type="InterPro" id="IPR036388">
    <property type="entry name" value="WH-like_DNA-bd_sf"/>
</dbReference>
<dbReference type="HOGENOM" id="CLU_063236_5_0_9"/>
<keyword evidence="3" id="KW-0804">Transcription</keyword>
<evidence type="ECO:0000256" key="1">
    <source>
        <dbReference type="ARBA" id="ARBA00023015"/>
    </source>
</evidence>
<accession>G2Z8V2</accession>
<dbReference type="Proteomes" id="UP000001286">
    <property type="component" value="Chromosome"/>
</dbReference>
<proteinExistence type="predicted"/>
<evidence type="ECO:0000313" key="6">
    <source>
        <dbReference type="Proteomes" id="UP000001286"/>
    </source>
</evidence>
<sequence>MKQNNPKYIQLANDLKEKIDKKTYNTGDTIPTESVLSAQYSVSRITVRKAVAKLIDEGYLESVQGSGTYVKEKIVHDLFELKSFGEEMDGKDRVFSSEILQYEIQKPSKEIAQKLQISEQDRIYYIRRSRIVNNSIFAVEDTFMPLSLFPDLTYEIMQGSKYDYIEKQKGIRIKSSQQEFTPILPNEAIAALFQIPTNKPILEIKSIGILETNIPFEVSNIYYKSSEYKFTITSQRKHK</sequence>
<dbReference type="EMBL" id="FR687253">
    <property type="protein sequence ID" value="CBW84557.1"/>
    <property type="molecule type" value="Genomic_DNA"/>
</dbReference>
<dbReference type="GeneID" id="57075071"/>
<dbReference type="Gene3D" id="3.40.1410.10">
    <property type="entry name" value="Chorismate lyase-like"/>
    <property type="match status" value="1"/>
</dbReference>
<evidence type="ECO:0000256" key="2">
    <source>
        <dbReference type="ARBA" id="ARBA00023125"/>
    </source>
</evidence>
<dbReference type="PROSITE" id="PS50949">
    <property type="entry name" value="HTH_GNTR"/>
    <property type="match status" value="1"/>
</dbReference>
<evidence type="ECO:0000313" key="5">
    <source>
        <dbReference type="EMBL" id="CBW84557.1"/>
    </source>
</evidence>
<dbReference type="InterPro" id="IPR050679">
    <property type="entry name" value="Bact_HTH_transcr_reg"/>
</dbReference>
<dbReference type="Gene3D" id="1.10.10.10">
    <property type="entry name" value="Winged helix-like DNA-binding domain superfamily/Winged helix DNA-binding domain"/>
    <property type="match status" value="1"/>
</dbReference>
<dbReference type="eggNOG" id="COG2188">
    <property type="taxonomic scope" value="Bacteria"/>
</dbReference>
<dbReference type="PANTHER" id="PTHR44846">
    <property type="entry name" value="MANNOSYL-D-GLYCERATE TRANSPORT/METABOLISM SYSTEM REPRESSOR MNGR-RELATED"/>
    <property type="match status" value="1"/>
</dbReference>
<name>G2Z8V2_LISIP</name>
<evidence type="ECO:0000256" key="3">
    <source>
        <dbReference type="ARBA" id="ARBA00023163"/>
    </source>
</evidence>
<protein>
    <submittedName>
        <fullName evidence="5">Putative transcriptional regulator (GntR family)</fullName>
    </submittedName>
</protein>
<organism evidence="5 6">
    <name type="scientific">Listeria ivanovii (strain ATCC BAA-678 / PAM 55)</name>
    <dbReference type="NCBI Taxonomy" id="881621"/>
    <lineage>
        <taxon>Bacteria</taxon>
        <taxon>Bacillati</taxon>
        <taxon>Bacillota</taxon>
        <taxon>Bacilli</taxon>
        <taxon>Bacillales</taxon>
        <taxon>Listeriaceae</taxon>
        <taxon>Listeria</taxon>
    </lineage>
</organism>
<gene>
    <name evidence="5" type="ordered locus">LIV_0074</name>
</gene>
<keyword evidence="2" id="KW-0238">DNA-binding</keyword>
<dbReference type="GO" id="GO:0003677">
    <property type="term" value="F:DNA binding"/>
    <property type="evidence" value="ECO:0007669"/>
    <property type="project" value="UniProtKB-KW"/>
</dbReference>
<dbReference type="RefSeq" id="WP_014091641.1">
    <property type="nucleotide sequence ID" value="NC_016011.1"/>
</dbReference>
<dbReference type="SUPFAM" id="SSF46785">
    <property type="entry name" value="Winged helix' DNA-binding domain"/>
    <property type="match status" value="1"/>
</dbReference>
<dbReference type="Pfam" id="PF07702">
    <property type="entry name" value="UTRA"/>
    <property type="match status" value="1"/>
</dbReference>